<evidence type="ECO:0000313" key="3">
    <source>
        <dbReference type="Proteomes" id="UP000031643"/>
    </source>
</evidence>
<dbReference type="EMBL" id="AP014648">
    <property type="protein sequence ID" value="BAQ17678.1"/>
    <property type="molecule type" value="Genomic_DNA"/>
</dbReference>
<dbReference type="KEGG" id="mcg:GL4_2236"/>
<protein>
    <recommendedName>
        <fullName evidence="1">Phasin domain-containing protein</fullName>
    </recommendedName>
</protein>
<organism evidence="2 3">
    <name type="scientific">Methyloceanibacter caenitepidi</name>
    <dbReference type="NCBI Taxonomy" id="1384459"/>
    <lineage>
        <taxon>Bacteria</taxon>
        <taxon>Pseudomonadati</taxon>
        <taxon>Pseudomonadota</taxon>
        <taxon>Alphaproteobacteria</taxon>
        <taxon>Hyphomicrobiales</taxon>
        <taxon>Hyphomicrobiaceae</taxon>
        <taxon>Methyloceanibacter</taxon>
    </lineage>
</organism>
<dbReference type="Pfam" id="PF09361">
    <property type="entry name" value="Phasin_2"/>
    <property type="match status" value="1"/>
</dbReference>
<dbReference type="NCBIfam" id="TIGR01841">
    <property type="entry name" value="phasin"/>
    <property type="match status" value="1"/>
</dbReference>
<keyword evidence="3" id="KW-1185">Reference proteome</keyword>
<proteinExistence type="predicted"/>
<dbReference type="STRING" id="1384459.GL4_2236"/>
<gene>
    <name evidence="2" type="ORF">GL4_2236</name>
</gene>
<dbReference type="Proteomes" id="UP000031643">
    <property type="component" value="Chromosome"/>
</dbReference>
<name>A0A0A8K405_9HYPH</name>
<dbReference type="RefSeq" id="WP_045367418.1">
    <property type="nucleotide sequence ID" value="NZ_AP014648.1"/>
</dbReference>
<dbReference type="OrthoDB" id="7678100at2"/>
<reference evidence="2 3" key="1">
    <citation type="submission" date="2014-09" db="EMBL/GenBank/DDBJ databases">
        <title>Genome sequencing of Methyloceanibacter caenitepidi Gela4.</title>
        <authorList>
            <person name="Takeuchi M."/>
            <person name="Susumu S."/>
            <person name="Kamagata Y."/>
            <person name="Oshima K."/>
            <person name="Hattori M."/>
            <person name="Iwasaki W."/>
        </authorList>
    </citation>
    <scope>NUCLEOTIDE SEQUENCE [LARGE SCALE GENOMIC DNA]</scope>
    <source>
        <strain evidence="2 3">Gela4</strain>
    </source>
</reference>
<dbReference type="InterPro" id="IPR018968">
    <property type="entry name" value="Phasin"/>
</dbReference>
<evidence type="ECO:0000259" key="1">
    <source>
        <dbReference type="Pfam" id="PF09361"/>
    </source>
</evidence>
<dbReference type="AlphaFoldDB" id="A0A0A8K405"/>
<dbReference type="HOGENOM" id="CLU_140350_0_0_5"/>
<feature type="domain" description="Phasin" evidence="1">
    <location>
        <begin position="6"/>
        <end position="104"/>
    </location>
</feature>
<evidence type="ECO:0000313" key="2">
    <source>
        <dbReference type="EMBL" id="BAQ17678.1"/>
    </source>
</evidence>
<dbReference type="InterPro" id="IPR010127">
    <property type="entry name" value="Phasin_subfam-1"/>
</dbReference>
<sequence length="110" mass="12187">MIKGFEEFQKVGKDGFDAYVRSFGEMNKGFQAIAAEFTDYSKKAFEDSTKAFEQLAGAKSIEQAIEIQSQFAKKAYDGYMAEMTKIGEMYAGLAKDAYKPMEAAMAKKAA</sequence>
<accession>A0A0A8K405</accession>